<protein>
    <submittedName>
        <fullName evidence="1">Uncharacterized protein</fullName>
    </submittedName>
</protein>
<proteinExistence type="predicted"/>
<accession>A0A3P6RLW5</accession>
<dbReference type="OrthoDB" id="5867197at2759"/>
<evidence type="ECO:0000313" key="1">
    <source>
        <dbReference type="EMBL" id="VDK57013.1"/>
    </source>
</evidence>
<reference evidence="1 2" key="1">
    <citation type="submission" date="2018-11" db="EMBL/GenBank/DDBJ databases">
        <authorList>
            <consortium name="Pathogen Informatics"/>
        </authorList>
    </citation>
    <scope>NUCLEOTIDE SEQUENCE [LARGE SCALE GENOMIC DNA]</scope>
</reference>
<gene>
    <name evidence="1" type="ORF">CGOC_LOCUS3835</name>
</gene>
<dbReference type="Proteomes" id="UP000271889">
    <property type="component" value="Unassembled WGS sequence"/>
</dbReference>
<keyword evidence="2" id="KW-1185">Reference proteome</keyword>
<dbReference type="AlphaFoldDB" id="A0A3P6RLW5"/>
<organism evidence="1 2">
    <name type="scientific">Cylicostephanus goldi</name>
    <name type="common">Nematode worm</name>
    <dbReference type="NCBI Taxonomy" id="71465"/>
    <lineage>
        <taxon>Eukaryota</taxon>
        <taxon>Metazoa</taxon>
        <taxon>Ecdysozoa</taxon>
        <taxon>Nematoda</taxon>
        <taxon>Chromadorea</taxon>
        <taxon>Rhabditida</taxon>
        <taxon>Rhabditina</taxon>
        <taxon>Rhabditomorpha</taxon>
        <taxon>Strongyloidea</taxon>
        <taxon>Strongylidae</taxon>
        <taxon>Cylicostephanus</taxon>
    </lineage>
</organism>
<sequence length="200" mass="23434">MPFMQECVLEDGNEDRGHPIYDEMLFHRPFWRDAPSHLHVDERMDIERIASFHLSNPGLRRTEYNKERCENENYQDYKGTRIIQIYLEKGFPIEVPCYTCLKNQTGLTTVYYLLPSRNFLTDIELHERRERYTTGRGSNVATPVNSWLLHLIENHQFEKDHAYDAQFVFGAGRASGGHASGEQQRILADDFGHLQVRDKS</sequence>
<name>A0A3P6RLW5_CYLGO</name>
<evidence type="ECO:0000313" key="2">
    <source>
        <dbReference type="Proteomes" id="UP000271889"/>
    </source>
</evidence>
<dbReference type="EMBL" id="UYRV01009934">
    <property type="protein sequence ID" value="VDK57013.1"/>
    <property type="molecule type" value="Genomic_DNA"/>
</dbReference>